<evidence type="ECO:0000313" key="7">
    <source>
        <dbReference type="EMBL" id="AUD82038.1"/>
    </source>
</evidence>
<evidence type="ECO:0000256" key="2">
    <source>
        <dbReference type="ARBA" id="ARBA00022475"/>
    </source>
</evidence>
<sequence length="334" mass="34518">MNKQKKINLASAWEKVGMPFVLLVLIIFMLINAPNFGTVSNLFNVARSISISAILAAGMTLVIITTGIDLSVGSTIAVSGCVAVLAARAGLNPILAVILGMFIGAVIGLINGVLVAYCKLAAFIVTLGTMTFMRGLAYTITGGLPIVDNNLSFRAIGNGYIFNIPIPFIIMIIVYLVIWVVLDKTKYGSHVYAVGGNAEAARLAGINVKAVLLSVYVIAGVCAGLAGCIFAARVVSAQPTAGDGYEMDAIAAAVLGGTALAGGKGKISGTFIGAVIFGVLTTGLVLMNVPFFTQQLIKGVVIIVAVLIDGLKQNSFSFGFLRRSTLSPALKGGN</sequence>
<accession>A0A0L0LWA4</accession>
<comment type="subcellular location">
    <subcellularLocation>
        <location evidence="1">Cell membrane</location>
        <topology evidence="1">Multi-pass membrane protein</topology>
    </subcellularLocation>
</comment>
<evidence type="ECO:0000256" key="4">
    <source>
        <dbReference type="ARBA" id="ARBA00022989"/>
    </source>
</evidence>
<feature type="transmembrane region" description="Helical" evidence="6">
    <location>
        <begin position="12"/>
        <end position="33"/>
    </location>
</feature>
<name>A0A0L0LWA4_BIFBR</name>
<dbReference type="CDD" id="cd06579">
    <property type="entry name" value="TM_PBP1_transp_AraH_like"/>
    <property type="match status" value="1"/>
</dbReference>
<dbReference type="GeneID" id="29242513"/>
<dbReference type="InterPro" id="IPR001851">
    <property type="entry name" value="ABC_transp_permease"/>
</dbReference>
<dbReference type="GO" id="GO:0005886">
    <property type="term" value="C:plasma membrane"/>
    <property type="evidence" value="ECO:0007669"/>
    <property type="project" value="UniProtKB-SubCell"/>
</dbReference>
<evidence type="ECO:0000313" key="8">
    <source>
        <dbReference type="EMBL" id="AUE19626.1"/>
    </source>
</evidence>
<feature type="transmembrane region" description="Helical" evidence="6">
    <location>
        <begin position="45"/>
        <end position="63"/>
    </location>
</feature>
<dbReference type="OrthoDB" id="3468954at2"/>
<feature type="transmembrane region" description="Helical" evidence="6">
    <location>
        <begin position="295"/>
        <end position="312"/>
    </location>
</feature>
<dbReference type="Pfam" id="PF02653">
    <property type="entry name" value="BPD_transp_2"/>
    <property type="match status" value="1"/>
</dbReference>
<dbReference type="EMBL" id="CP023198">
    <property type="protein sequence ID" value="AUE19626.1"/>
    <property type="molecule type" value="Genomic_DNA"/>
</dbReference>
<feature type="transmembrane region" description="Helical" evidence="6">
    <location>
        <begin position="120"/>
        <end position="140"/>
    </location>
</feature>
<feature type="transmembrane region" description="Helical" evidence="6">
    <location>
        <begin position="210"/>
        <end position="232"/>
    </location>
</feature>
<reference evidence="7 10" key="1">
    <citation type="submission" date="2017-05" db="EMBL/GenBank/DDBJ databases">
        <title>Comparative genomics and methylome analysis of the gut commensal Bifidobacterium breve.</title>
        <authorList>
            <person name="Bottacini F."/>
            <person name="Morrissey R."/>
            <person name="Roberts R.J."/>
            <person name="James K."/>
            <person name="van Breen J."/>
            <person name="Egan M."/>
            <person name="Lambert J."/>
            <person name="van Limpt K."/>
            <person name="Stanton C."/>
            <person name="Knol J."/>
            <person name="O' Connell Motherway M."/>
            <person name="van Sinderen D."/>
        </authorList>
    </citation>
    <scope>NUCLEOTIDE SEQUENCE [LARGE SCALE GENOMIC DNA]</scope>
    <source>
        <strain evidence="8 9">DRBB29</strain>
        <strain evidence="7 10">NRBB51</strain>
    </source>
</reference>
<dbReference type="EMBL" id="CP021392">
    <property type="protein sequence ID" value="AUD82038.1"/>
    <property type="molecule type" value="Genomic_DNA"/>
</dbReference>
<dbReference type="Proteomes" id="UP000232609">
    <property type="component" value="Chromosome"/>
</dbReference>
<keyword evidence="2" id="KW-1003">Cell membrane</keyword>
<protein>
    <submittedName>
        <fullName evidence="7">Ribose ABC transporter permease protein</fullName>
    </submittedName>
</protein>
<evidence type="ECO:0000256" key="6">
    <source>
        <dbReference type="SAM" id="Phobius"/>
    </source>
</evidence>
<dbReference type="OMA" id="GLINYGM"/>
<dbReference type="AlphaFoldDB" id="A0A0L0LWA4"/>
<feature type="transmembrane region" description="Helical" evidence="6">
    <location>
        <begin position="160"/>
        <end position="182"/>
    </location>
</feature>
<evidence type="ECO:0000256" key="5">
    <source>
        <dbReference type="ARBA" id="ARBA00023136"/>
    </source>
</evidence>
<keyword evidence="4 6" id="KW-1133">Transmembrane helix</keyword>
<dbReference type="PANTHER" id="PTHR32196">
    <property type="entry name" value="ABC TRANSPORTER PERMEASE PROTEIN YPHD-RELATED-RELATED"/>
    <property type="match status" value="1"/>
</dbReference>
<dbReference type="RefSeq" id="WP_003827823.1">
    <property type="nucleotide sequence ID" value="NZ_BAABSL010000014.1"/>
</dbReference>
<proteinExistence type="predicted"/>
<keyword evidence="3 6" id="KW-0812">Transmembrane</keyword>
<evidence type="ECO:0000256" key="3">
    <source>
        <dbReference type="ARBA" id="ARBA00022692"/>
    </source>
</evidence>
<evidence type="ECO:0000313" key="9">
    <source>
        <dbReference type="Proteomes" id="UP000232496"/>
    </source>
</evidence>
<keyword evidence="5 6" id="KW-0472">Membrane</keyword>
<dbReference type="GO" id="GO:0022857">
    <property type="term" value="F:transmembrane transporter activity"/>
    <property type="evidence" value="ECO:0007669"/>
    <property type="project" value="InterPro"/>
</dbReference>
<feature type="transmembrane region" description="Helical" evidence="6">
    <location>
        <begin position="270"/>
        <end position="289"/>
    </location>
</feature>
<feature type="transmembrane region" description="Helical" evidence="6">
    <location>
        <begin position="94"/>
        <end position="113"/>
    </location>
</feature>
<dbReference type="Proteomes" id="UP000232496">
    <property type="component" value="Chromosome"/>
</dbReference>
<gene>
    <name evidence="8" type="ORF">DRBB29_2098</name>
    <name evidence="7" type="ORF">NRBB51_1970</name>
</gene>
<organism evidence="7 10">
    <name type="scientific">Bifidobacterium breve</name>
    <dbReference type="NCBI Taxonomy" id="1685"/>
    <lineage>
        <taxon>Bacteria</taxon>
        <taxon>Bacillati</taxon>
        <taxon>Actinomycetota</taxon>
        <taxon>Actinomycetes</taxon>
        <taxon>Bifidobacteriales</taxon>
        <taxon>Bifidobacteriaceae</taxon>
        <taxon>Bifidobacterium</taxon>
    </lineage>
</organism>
<evidence type="ECO:0000313" key="10">
    <source>
        <dbReference type="Proteomes" id="UP000232609"/>
    </source>
</evidence>
<evidence type="ECO:0000256" key="1">
    <source>
        <dbReference type="ARBA" id="ARBA00004651"/>
    </source>
</evidence>